<dbReference type="Gene3D" id="1.10.357.10">
    <property type="entry name" value="Tetracycline Repressor, domain 2"/>
    <property type="match status" value="1"/>
</dbReference>
<evidence type="ECO:0000313" key="4">
    <source>
        <dbReference type="EMBL" id="MTD53837.1"/>
    </source>
</evidence>
<dbReference type="GO" id="GO:0003700">
    <property type="term" value="F:DNA-binding transcription factor activity"/>
    <property type="evidence" value="ECO:0007669"/>
    <property type="project" value="TreeGrafter"/>
</dbReference>
<dbReference type="InterPro" id="IPR009057">
    <property type="entry name" value="Homeodomain-like_sf"/>
</dbReference>
<dbReference type="PROSITE" id="PS50977">
    <property type="entry name" value="HTH_TETR_2"/>
    <property type="match status" value="1"/>
</dbReference>
<dbReference type="EMBL" id="WMBA01000008">
    <property type="protein sequence ID" value="MTD53837.1"/>
    <property type="molecule type" value="Genomic_DNA"/>
</dbReference>
<dbReference type="Proteomes" id="UP000440096">
    <property type="component" value="Unassembled WGS sequence"/>
</dbReference>
<reference evidence="4 5" key="1">
    <citation type="submission" date="2019-11" db="EMBL/GenBank/DDBJ databases">
        <title>Draft genome of Amycolatopsis RM579.</title>
        <authorList>
            <person name="Duangmal K."/>
            <person name="Mingma R."/>
        </authorList>
    </citation>
    <scope>NUCLEOTIDE SEQUENCE [LARGE SCALE GENOMIC DNA]</scope>
    <source>
        <strain evidence="4 5">RM579</strain>
    </source>
</reference>
<dbReference type="InterPro" id="IPR050109">
    <property type="entry name" value="HTH-type_TetR-like_transc_reg"/>
</dbReference>
<keyword evidence="1 2" id="KW-0238">DNA-binding</keyword>
<evidence type="ECO:0000256" key="2">
    <source>
        <dbReference type="PROSITE-ProRule" id="PRU00335"/>
    </source>
</evidence>
<dbReference type="GO" id="GO:0000976">
    <property type="term" value="F:transcription cis-regulatory region binding"/>
    <property type="evidence" value="ECO:0007669"/>
    <property type="project" value="TreeGrafter"/>
</dbReference>
<evidence type="ECO:0000259" key="3">
    <source>
        <dbReference type="PROSITE" id="PS50977"/>
    </source>
</evidence>
<evidence type="ECO:0000256" key="1">
    <source>
        <dbReference type="ARBA" id="ARBA00023125"/>
    </source>
</evidence>
<dbReference type="SUPFAM" id="SSF46689">
    <property type="entry name" value="Homeodomain-like"/>
    <property type="match status" value="1"/>
</dbReference>
<keyword evidence="5" id="KW-1185">Reference proteome</keyword>
<protein>
    <submittedName>
        <fullName evidence="4">TetR family transcriptional regulator</fullName>
    </submittedName>
</protein>
<accession>A0A6N7YLN7</accession>
<dbReference type="InterPro" id="IPR001647">
    <property type="entry name" value="HTH_TetR"/>
</dbReference>
<dbReference type="PRINTS" id="PR00455">
    <property type="entry name" value="HTHTETR"/>
</dbReference>
<dbReference type="PANTHER" id="PTHR30055">
    <property type="entry name" value="HTH-TYPE TRANSCRIPTIONAL REGULATOR RUTR"/>
    <property type="match status" value="1"/>
</dbReference>
<dbReference type="OrthoDB" id="9796019at2"/>
<name>A0A6N7YLN7_9PSEU</name>
<comment type="caution">
    <text evidence="4">The sequence shown here is derived from an EMBL/GenBank/DDBJ whole genome shotgun (WGS) entry which is preliminary data.</text>
</comment>
<feature type="domain" description="HTH tetR-type" evidence="3">
    <location>
        <begin position="50"/>
        <end position="110"/>
    </location>
</feature>
<sequence>MPVMPPPPRTSARVVFVDVTSDTFPRTTVIDNRRYHKRMQHAQRGRPRHSEIDRLALEHAVTLLAERGYAGVRMKDVAESAGIGLGALYRRWPGKKELLMAALRADVAEHEALDSGDPLTDLAAAVQRIAQALPRGLGRLIAASLSEPDSELAQVAREAKLTPMADGLTARLEKVAGPGPDVRLRAESGLAYLIWKTAVGDATPTDALTDETFAIMGIAGRRA</sequence>
<dbReference type="PANTHER" id="PTHR30055:SF230">
    <property type="entry name" value="TRANSCRIPTIONAL REGULATORY PROTEIN (PROBABLY TETR-FAMILY)-RELATED"/>
    <property type="match status" value="1"/>
</dbReference>
<gene>
    <name evidence="4" type="ORF">GKO32_07560</name>
</gene>
<evidence type="ECO:0000313" key="5">
    <source>
        <dbReference type="Proteomes" id="UP000440096"/>
    </source>
</evidence>
<feature type="DNA-binding region" description="H-T-H motif" evidence="2">
    <location>
        <begin position="73"/>
        <end position="92"/>
    </location>
</feature>
<dbReference type="Pfam" id="PF00440">
    <property type="entry name" value="TetR_N"/>
    <property type="match status" value="1"/>
</dbReference>
<organism evidence="4 5">
    <name type="scientific">Amycolatopsis pithecellobii</name>
    <dbReference type="NCBI Taxonomy" id="664692"/>
    <lineage>
        <taxon>Bacteria</taxon>
        <taxon>Bacillati</taxon>
        <taxon>Actinomycetota</taxon>
        <taxon>Actinomycetes</taxon>
        <taxon>Pseudonocardiales</taxon>
        <taxon>Pseudonocardiaceae</taxon>
        <taxon>Amycolatopsis</taxon>
    </lineage>
</organism>
<dbReference type="AlphaFoldDB" id="A0A6N7YLN7"/>
<proteinExistence type="predicted"/>